<keyword evidence="4" id="KW-1185">Reference proteome</keyword>
<dbReference type="Proteomes" id="UP000606974">
    <property type="component" value="Unassembled WGS sequence"/>
</dbReference>
<proteinExistence type="predicted"/>
<evidence type="ECO:0000313" key="3">
    <source>
        <dbReference type="EMBL" id="KAF7512191.1"/>
    </source>
</evidence>
<dbReference type="Pfam" id="PF14479">
    <property type="entry name" value="HeLo"/>
    <property type="match status" value="1"/>
</dbReference>
<dbReference type="InterPro" id="IPR029498">
    <property type="entry name" value="HeLo_dom"/>
</dbReference>
<dbReference type="Gene3D" id="1.20.120.1020">
    <property type="entry name" value="Prion-inhibition and propagation, HeLo domain"/>
    <property type="match status" value="1"/>
</dbReference>
<protein>
    <recommendedName>
        <fullName evidence="2">Prion-inhibition and propagation HeLo domain-containing protein</fullName>
    </recommendedName>
</protein>
<evidence type="ECO:0000256" key="1">
    <source>
        <dbReference type="SAM" id="MobiDB-lite"/>
    </source>
</evidence>
<dbReference type="EMBL" id="JAACFV010000014">
    <property type="protein sequence ID" value="KAF7512191.1"/>
    <property type="molecule type" value="Genomic_DNA"/>
</dbReference>
<dbReference type="AlphaFoldDB" id="A0A8H7AS54"/>
<accession>A0A8H7AS54</accession>
<dbReference type="InterPro" id="IPR038305">
    <property type="entry name" value="HeLo_sf"/>
</dbReference>
<feature type="domain" description="Prion-inhibition and propagation HeLo" evidence="2">
    <location>
        <begin position="8"/>
        <end position="244"/>
    </location>
</feature>
<sequence length="630" mass="71514">MAVDPVGATLASIGVFIQFYNICDTLVHGYKLTLQFGDDFSAVQRELDMQWARLHILMQSRRVLRFEIDPENPNNTVSTTITNYLGQMQRYFQVCHDLMKKYNSDDYETNHLATGTPTSTTAAGGSNTSASSDTTFLSFQANPRLTKSSRWDKLNVFKKSEKAVSSDLDTKGKGRRRAADVNVPELEIQEVQDAAAAAEQSSIFYQEKVNFWRRSRWAKRDQDELRTAISQLRQGNNNLESILRLSALKDPALFLPSSDHADSLWPLVTRVSKTLGALHQHLMRLNVKRNDHAPYFLSLRLSEDHQKSRRELEDYVSLQDGSQVFNLQRQLTNKTGEASKLLLVQSYQQHGRLSEQAVNDSMLRLENIDRPKEAQNVSEDNEIERWGCFGNSVNNDWLHILYHDTANDWICTNTLRDVLGGTEFRECITPVQVVQLAKILLCSYLYLDHIYGGTKVPRPLNYCFYKTSDEEESWNPDDPRVLRPWLSFDFGRRPPKAKLGGGNGVADSRGLAMTELGILLYQIGSGIAVDYGAGETALKQAKSTALGNIHALELRMGFAYAEIVQGFLEFEARPSYLLKPNDEKQETEYVKRVISALMKLEHDFEDTAIAPMFFEPDDPVPENKVADNRF</sequence>
<name>A0A8H7AS54_9EURO</name>
<feature type="region of interest" description="Disordered" evidence="1">
    <location>
        <begin position="113"/>
        <end position="134"/>
    </location>
</feature>
<dbReference type="OrthoDB" id="4735939at2759"/>
<evidence type="ECO:0000259" key="2">
    <source>
        <dbReference type="Pfam" id="PF14479"/>
    </source>
</evidence>
<evidence type="ECO:0000313" key="4">
    <source>
        <dbReference type="Proteomes" id="UP000606974"/>
    </source>
</evidence>
<reference evidence="3" key="1">
    <citation type="submission" date="2020-02" db="EMBL/GenBank/DDBJ databases">
        <authorList>
            <person name="Palmer J.M."/>
        </authorList>
    </citation>
    <scope>NUCLEOTIDE SEQUENCE</scope>
    <source>
        <strain evidence="3">EPUS1.4</strain>
        <tissue evidence="3">Thallus</tissue>
    </source>
</reference>
<comment type="caution">
    <text evidence="3">The sequence shown here is derived from an EMBL/GenBank/DDBJ whole genome shotgun (WGS) entry which is preliminary data.</text>
</comment>
<organism evidence="3 4">
    <name type="scientific">Endocarpon pusillum</name>
    <dbReference type="NCBI Taxonomy" id="364733"/>
    <lineage>
        <taxon>Eukaryota</taxon>
        <taxon>Fungi</taxon>
        <taxon>Dikarya</taxon>
        <taxon>Ascomycota</taxon>
        <taxon>Pezizomycotina</taxon>
        <taxon>Eurotiomycetes</taxon>
        <taxon>Chaetothyriomycetidae</taxon>
        <taxon>Verrucariales</taxon>
        <taxon>Verrucariaceae</taxon>
        <taxon>Endocarpon</taxon>
    </lineage>
</organism>
<gene>
    <name evidence="3" type="ORF">GJ744_002353</name>
</gene>